<dbReference type="RefSeq" id="XP_011129691.1">
    <property type="nucleotide sequence ID" value="XM_011131389.1"/>
</dbReference>
<proteinExistence type="predicted"/>
<evidence type="ECO:0000313" key="1">
    <source>
        <dbReference type="EMBL" id="EZG72996.1"/>
    </source>
</evidence>
<evidence type="ECO:0000313" key="2">
    <source>
        <dbReference type="Proteomes" id="UP000019763"/>
    </source>
</evidence>
<keyword evidence="2" id="KW-1185">Reference proteome</keyword>
<accession>A0A023B9M8</accession>
<gene>
    <name evidence="1" type="ORF">GNI_049730</name>
</gene>
<protein>
    <submittedName>
        <fullName evidence="1">Uncharacterized protein</fullName>
    </submittedName>
</protein>
<dbReference type="GeneID" id="22911813"/>
<name>A0A023B9M8_GRENI</name>
<dbReference type="VEuPathDB" id="CryptoDB:GNI_049730"/>
<organism evidence="1 2">
    <name type="scientific">Gregarina niphandrodes</name>
    <name type="common">Septate eugregarine</name>
    <dbReference type="NCBI Taxonomy" id="110365"/>
    <lineage>
        <taxon>Eukaryota</taxon>
        <taxon>Sar</taxon>
        <taxon>Alveolata</taxon>
        <taxon>Apicomplexa</taxon>
        <taxon>Conoidasida</taxon>
        <taxon>Gregarinasina</taxon>
        <taxon>Eugregarinorida</taxon>
        <taxon>Gregarinidae</taxon>
        <taxon>Gregarina</taxon>
    </lineage>
</organism>
<dbReference type="Proteomes" id="UP000019763">
    <property type="component" value="Unassembled WGS sequence"/>
</dbReference>
<dbReference type="AlphaFoldDB" id="A0A023B9M8"/>
<reference evidence="1" key="1">
    <citation type="submission" date="2013-12" db="EMBL/GenBank/DDBJ databases">
        <authorList>
            <person name="Omoto C.K."/>
            <person name="Sibley D."/>
            <person name="Venepally P."/>
            <person name="Hadjithomas M."/>
            <person name="Karamycheva S."/>
            <person name="Brunk B."/>
            <person name="Roos D."/>
            <person name="Caler E."/>
            <person name="Lorenzi H."/>
        </authorList>
    </citation>
    <scope>NUCLEOTIDE SEQUENCE</scope>
</reference>
<sequence length="114" mass="12432">MKYVKEEILDGTLSRPLPRLGDLGIPFSPFTYSSPFYRAINGLPNAFQYGPQPPVGAADDMVPEYAPGFYGYRNVGKPSAEFGGLVRYPGTSFGTSFGTTLFGDRLMGHTAFSY</sequence>
<comment type="caution">
    <text evidence="1">The sequence shown here is derived from an EMBL/GenBank/DDBJ whole genome shotgun (WGS) entry which is preliminary data.</text>
</comment>
<dbReference type="EMBL" id="AFNH02000384">
    <property type="protein sequence ID" value="EZG72996.1"/>
    <property type="molecule type" value="Genomic_DNA"/>
</dbReference>